<organism evidence="10 11">
    <name type="scientific">Xyrichtys novacula</name>
    <name type="common">Pearly razorfish</name>
    <name type="synonym">Hemipteronotus novacula</name>
    <dbReference type="NCBI Taxonomy" id="13765"/>
    <lineage>
        <taxon>Eukaryota</taxon>
        <taxon>Metazoa</taxon>
        <taxon>Chordata</taxon>
        <taxon>Craniata</taxon>
        <taxon>Vertebrata</taxon>
        <taxon>Euteleostomi</taxon>
        <taxon>Actinopterygii</taxon>
        <taxon>Neopterygii</taxon>
        <taxon>Teleostei</taxon>
        <taxon>Neoteleostei</taxon>
        <taxon>Acanthomorphata</taxon>
        <taxon>Eupercaria</taxon>
        <taxon>Labriformes</taxon>
        <taxon>Labridae</taxon>
        <taxon>Xyrichtys</taxon>
    </lineage>
</organism>
<feature type="compositionally biased region" description="Low complexity" evidence="7">
    <location>
        <begin position="1"/>
        <end position="14"/>
    </location>
</feature>
<feature type="repeat" description="WD" evidence="6">
    <location>
        <begin position="611"/>
        <end position="653"/>
    </location>
</feature>
<dbReference type="InterPro" id="IPR001496">
    <property type="entry name" value="SOCS_box"/>
</dbReference>
<dbReference type="PROSITE" id="PS50225">
    <property type="entry name" value="SOCS"/>
    <property type="match status" value="1"/>
</dbReference>
<proteinExistence type="predicted"/>
<protein>
    <recommendedName>
        <fullName evidence="5">WD repeat and SOCS box-containing protein 1</fullName>
    </recommendedName>
</protein>
<feature type="compositionally biased region" description="Low complexity" evidence="7">
    <location>
        <begin position="287"/>
        <end position="303"/>
    </location>
</feature>
<feature type="repeat" description="WD" evidence="6">
    <location>
        <begin position="655"/>
        <end position="696"/>
    </location>
</feature>
<dbReference type="InterPro" id="IPR009060">
    <property type="entry name" value="UBA-like_sf"/>
</dbReference>
<dbReference type="CDD" id="cd14366">
    <property type="entry name" value="CUE_CUED1"/>
    <property type="match status" value="1"/>
</dbReference>
<keyword evidence="3" id="KW-0677">Repeat</keyword>
<dbReference type="AlphaFoldDB" id="A0AAV1FY54"/>
<feature type="repeat" description="WD" evidence="6">
    <location>
        <begin position="697"/>
        <end position="738"/>
    </location>
</feature>
<feature type="repeat" description="WD" evidence="6">
    <location>
        <begin position="581"/>
        <end position="610"/>
    </location>
</feature>
<dbReference type="InterPro" id="IPR020472">
    <property type="entry name" value="WD40_PAC1"/>
</dbReference>
<keyword evidence="2 6" id="KW-0853">WD repeat</keyword>
<dbReference type="InterPro" id="IPR015943">
    <property type="entry name" value="WD40/YVTN_repeat-like_dom_sf"/>
</dbReference>
<dbReference type="Gene3D" id="1.10.8.10">
    <property type="entry name" value="DNA helicase RuvA subunit, C-terminal domain"/>
    <property type="match status" value="1"/>
</dbReference>
<dbReference type="SMART" id="SM00253">
    <property type="entry name" value="SOCS"/>
    <property type="match status" value="1"/>
</dbReference>
<dbReference type="InterPro" id="IPR036036">
    <property type="entry name" value="SOCS_box-like_dom_sf"/>
</dbReference>
<feature type="region of interest" description="Disordered" evidence="7">
    <location>
        <begin position="279"/>
        <end position="303"/>
    </location>
</feature>
<gene>
    <name evidence="10" type="ORF">XNOV1_A015700</name>
</gene>
<feature type="compositionally biased region" description="Pro residues" evidence="7">
    <location>
        <begin position="137"/>
        <end position="153"/>
    </location>
</feature>
<dbReference type="PROSITE" id="PS50082">
    <property type="entry name" value="WD_REPEATS_2"/>
    <property type="match status" value="6"/>
</dbReference>
<comment type="pathway">
    <text evidence="1">Protein modification; protein ubiquitination.</text>
</comment>
<dbReference type="InterPro" id="IPR003892">
    <property type="entry name" value="CUE"/>
</dbReference>
<sequence>MTSLFRRSSSNGGSRSSGGGGGGGQGQLNNSRPNRQVRRLEFNQAMEDFKTMFPSMDYEVIECVLRSNNGAVDATIDQLLQMSIDGQGSDDSSDSDDSIPAEILDRTLEPDSSDEEPPPVYSPPTYDMHIYDRKYPDAPPTPPPRFEAEPPPGHQQVRSYRNWNPPLLGNLPDDFLRILPQQLDSIKSSQSSLSQPSSSSSSSVSSASQWTAGSGSLSGAAGTTGGPGLNSGATEQDKKLKQYLEDERIALFLQNEEFMRELQRNREFLIALERDRLKYESKKSKSNHSSSMESSTGEQYSAASMDAVSDDAMFRDKLKHMGKSTRKKLFEIARTFSEKTKRRKSKRRTLLKHHSLGTTNSTANLLDDVEGNPCEEDGRPKRVNTQEENEQRNEPLSWGCVTDLCVRTLWPLKLWLHKHDNQLITFKGADDPQKSGLFGRMASFPDSVQENDIGKAKFIGELQVPVAPFDQKSGREAWTVAFAPNGSYFAWSLGHRIVRLIPWTQCLKNFSLGQGEEGTNPSSPRHLSRQNSNGGQIVPSAGEPREHTIDCGDIVWGLAFGSSVPEKQSRCVNIEWHRFKFGQDQLLLATGLNNGRIKIWDVYTGKLLLNLMDHTDVVRDLTFAPDGSLMLVSASRDKTLRVWDLKDDGNMVKVLRGHQNWVYCSAFSPDSSILCSVGAGKAVLLWNMDKYTLIRKLEGHHNDVVSCEFSPDGALLATASYDTRVIVWDHHKGTILLELGHLFPPPSPIFAGGANDRWVRSVSFCPDGRHIASITDDRLVRFWSMEERAPEAIASLSNGLCCAFSAEGNVLATGTRDGSVHFWESPRSVSSLQHMCRMALRRVMPTQQVEALAIPTPLRDYLIYKVI</sequence>
<dbReference type="SUPFAM" id="SSF50978">
    <property type="entry name" value="WD40 repeat-like"/>
    <property type="match status" value="1"/>
</dbReference>
<feature type="region of interest" description="Disordered" evidence="7">
    <location>
        <begin position="1"/>
        <end position="36"/>
    </location>
</feature>
<evidence type="ECO:0000256" key="6">
    <source>
        <dbReference type="PROSITE-ProRule" id="PRU00221"/>
    </source>
</evidence>
<name>A0AAV1FY54_XYRNO</name>
<feature type="repeat" description="WD" evidence="6">
    <location>
        <begin position="759"/>
        <end position="793"/>
    </location>
</feature>
<dbReference type="EMBL" id="OY660873">
    <property type="protein sequence ID" value="CAJ1065920.1"/>
    <property type="molecule type" value="Genomic_DNA"/>
</dbReference>
<evidence type="ECO:0000313" key="10">
    <source>
        <dbReference type="EMBL" id="CAJ1065920.1"/>
    </source>
</evidence>
<dbReference type="CDD" id="cd00200">
    <property type="entry name" value="WD40"/>
    <property type="match status" value="1"/>
</dbReference>
<evidence type="ECO:0000313" key="11">
    <source>
        <dbReference type="Proteomes" id="UP001178508"/>
    </source>
</evidence>
<evidence type="ECO:0000256" key="5">
    <source>
        <dbReference type="ARBA" id="ARBA00040055"/>
    </source>
</evidence>
<feature type="domain" description="CUE" evidence="9">
    <location>
        <begin position="41"/>
        <end position="84"/>
    </location>
</feature>
<feature type="repeat" description="WD" evidence="6">
    <location>
        <begin position="803"/>
        <end position="824"/>
    </location>
</feature>
<dbReference type="InterPro" id="IPR019775">
    <property type="entry name" value="WD40_repeat_CS"/>
</dbReference>
<keyword evidence="4" id="KW-0833">Ubl conjugation pathway</keyword>
<dbReference type="GO" id="GO:0000209">
    <property type="term" value="P:protein polyubiquitination"/>
    <property type="evidence" value="ECO:0007669"/>
    <property type="project" value="TreeGrafter"/>
</dbReference>
<dbReference type="PANTHER" id="PTHR15622:SF12">
    <property type="entry name" value="WD REPEAT AND SOCS BOX-CONTAINING PROTEIN 1"/>
    <property type="match status" value="1"/>
</dbReference>
<dbReference type="InterPro" id="IPR051983">
    <property type="entry name" value="WSB_SOCS-box_domain"/>
</dbReference>
<evidence type="ECO:0000256" key="2">
    <source>
        <dbReference type="ARBA" id="ARBA00022574"/>
    </source>
</evidence>
<dbReference type="Pfam" id="PF02845">
    <property type="entry name" value="CUE"/>
    <property type="match status" value="1"/>
</dbReference>
<dbReference type="SMART" id="SM00546">
    <property type="entry name" value="CUE"/>
    <property type="match status" value="1"/>
</dbReference>
<keyword evidence="11" id="KW-1185">Reference proteome</keyword>
<evidence type="ECO:0000256" key="1">
    <source>
        <dbReference type="ARBA" id="ARBA00004906"/>
    </source>
</evidence>
<feature type="region of interest" description="Disordered" evidence="7">
    <location>
        <begin position="340"/>
        <end position="393"/>
    </location>
</feature>
<dbReference type="Pfam" id="PF00400">
    <property type="entry name" value="WD40"/>
    <property type="match status" value="5"/>
</dbReference>
<evidence type="ECO:0000256" key="3">
    <source>
        <dbReference type="ARBA" id="ARBA00022737"/>
    </source>
</evidence>
<dbReference type="InterPro" id="IPR001680">
    <property type="entry name" value="WD40_rpt"/>
</dbReference>
<feature type="compositionally biased region" description="Polar residues" evidence="7">
    <location>
        <begin position="514"/>
        <end position="535"/>
    </location>
</feature>
<dbReference type="InterPro" id="IPR036322">
    <property type="entry name" value="WD40_repeat_dom_sf"/>
</dbReference>
<feature type="compositionally biased region" description="Basic residues" evidence="7">
    <location>
        <begin position="340"/>
        <end position="355"/>
    </location>
</feature>
<dbReference type="PANTHER" id="PTHR15622">
    <property type="entry name" value="WD40 REPEAT PROTEIN"/>
    <property type="match status" value="1"/>
</dbReference>
<dbReference type="Pfam" id="PF07525">
    <property type="entry name" value="SOCS_box"/>
    <property type="match status" value="1"/>
</dbReference>
<dbReference type="Proteomes" id="UP001178508">
    <property type="component" value="Chromosome 10"/>
</dbReference>
<dbReference type="GO" id="GO:0035556">
    <property type="term" value="P:intracellular signal transduction"/>
    <property type="evidence" value="ECO:0007669"/>
    <property type="project" value="InterPro"/>
</dbReference>
<dbReference type="PROSITE" id="PS00678">
    <property type="entry name" value="WD_REPEATS_1"/>
    <property type="match status" value="1"/>
</dbReference>
<dbReference type="SUPFAM" id="SSF46934">
    <property type="entry name" value="UBA-like"/>
    <property type="match status" value="1"/>
</dbReference>
<accession>A0AAV1FY54</accession>
<dbReference type="Gene3D" id="2.130.10.10">
    <property type="entry name" value="YVTN repeat-like/Quinoprotein amine dehydrogenase"/>
    <property type="match status" value="2"/>
</dbReference>
<dbReference type="PROSITE" id="PS51140">
    <property type="entry name" value="CUE"/>
    <property type="match status" value="1"/>
</dbReference>
<dbReference type="Gene3D" id="1.10.750.20">
    <property type="entry name" value="SOCS box"/>
    <property type="match status" value="1"/>
</dbReference>
<dbReference type="GO" id="GO:0043130">
    <property type="term" value="F:ubiquitin binding"/>
    <property type="evidence" value="ECO:0007669"/>
    <property type="project" value="InterPro"/>
</dbReference>
<evidence type="ECO:0000259" key="8">
    <source>
        <dbReference type="PROSITE" id="PS50225"/>
    </source>
</evidence>
<evidence type="ECO:0000259" key="9">
    <source>
        <dbReference type="PROSITE" id="PS51140"/>
    </source>
</evidence>
<feature type="domain" description="SOCS box" evidence="8">
    <location>
        <begin position="822"/>
        <end position="867"/>
    </location>
</feature>
<dbReference type="PRINTS" id="PR00320">
    <property type="entry name" value="GPROTEINBRPT"/>
</dbReference>
<evidence type="ECO:0000256" key="7">
    <source>
        <dbReference type="SAM" id="MobiDB-lite"/>
    </source>
</evidence>
<feature type="region of interest" description="Disordered" evidence="7">
    <location>
        <begin position="187"/>
        <end position="234"/>
    </location>
</feature>
<dbReference type="SMART" id="SM00320">
    <property type="entry name" value="WD40"/>
    <property type="match status" value="6"/>
</dbReference>
<feature type="region of interest" description="Disordered" evidence="7">
    <location>
        <begin position="514"/>
        <end position="542"/>
    </location>
</feature>
<dbReference type="SMART" id="SM00969">
    <property type="entry name" value="SOCS_box"/>
    <property type="match status" value="1"/>
</dbReference>
<feature type="compositionally biased region" description="Low complexity" evidence="7">
    <location>
        <begin position="187"/>
        <end position="221"/>
    </location>
</feature>
<feature type="region of interest" description="Disordered" evidence="7">
    <location>
        <begin position="105"/>
        <end position="165"/>
    </location>
</feature>
<dbReference type="PROSITE" id="PS50294">
    <property type="entry name" value="WD_REPEATS_REGION"/>
    <property type="match status" value="3"/>
</dbReference>
<feature type="compositionally biased region" description="Gly residues" evidence="7">
    <location>
        <begin position="15"/>
        <end position="26"/>
    </location>
</feature>
<evidence type="ECO:0000256" key="4">
    <source>
        <dbReference type="ARBA" id="ARBA00022786"/>
    </source>
</evidence>
<dbReference type="SUPFAM" id="SSF158235">
    <property type="entry name" value="SOCS box-like"/>
    <property type="match status" value="1"/>
</dbReference>
<reference evidence="10" key="1">
    <citation type="submission" date="2023-08" db="EMBL/GenBank/DDBJ databases">
        <authorList>
            <person name="Alioto T."/>
            <person name="Alioto T."/>
            <person name="Gomez Garrido J."/>
        </authorList>
    </citation>
    <scope>NUCLEOTIDE SEQUENCE</scope>
</reference>
<dbReference type="InterPro" id="IPR040195">
    <property type="entry name" value="CUE_CUED1"/>
</dbReference>